<dbReference type="InterPro" id="IPR036291">
    <property type="entry name" value="NAD(P)-bd_dom_sf"/>
</dbReference>
<proteinExistence type="predicted"/>
<dbReference type="RefSeq" id="WP_134370028.1">
    <property type="nucleotide sequence ID" value="NZ_SOGN01000041.1"/>
</dbReference>
<dbReference type="GO" id="GO:0016491">
    <property type="term" value="F:oxidoreductase activity"/>
    <property type="evidence" value="ECO:0007669"/>
    <property type="project" value="UniProtKB-KW"/>
</dbReference>
<gene>
    <name evidence="3" type="ORF">E3T23_08930</name>
</gene>
<dbReference type="AlphaFoldDB" id="A0A4V3II30"/>
<dbReference type="EMBL" id="SOGN01000041">
    <property type="protein sequence ID" value="TFC80398.1"/>
    <property type="molecule type" value="Genomic_DNA"/>
</dbReference>
<accession>A0A4V3II30</accession>
<reference evidence="3 4" key="1">
    <citation type="submission" date="2019-03" db="EMBL/GenBank/DDBJ databases">
        <title>Genomics of glacier-inhabiting Cryobacterium strains.</title>
        <authorList>
            <person name="Liu Q."/>
            <person name="Xin Y.-H."/>
        </authorList>
    </citation>
    <scope>NUCLEOTIDE SEQUENCE [LARGE SCALE GENOMIC DNA]</scope>
    <source>
        <strain evidence="3 4">TMT2-48-2</strain>
    </source>
</reference>
<dbReference type="Pfam" id="PF00106">
    <property type="entry name" value="adh_short"/>
    <property type="match status" value="1"/>
</dbReference>
<dbReference type="SUPFAM" id="SSF51735">
    <property type="entry name" value="NAD(P)-binding Rossmann-fold domains"/>
    <property type="match status" value="1"/>
</dbReference>
<dbReference type="Gene3D" id="3.40.50.720">
    <property type="entry name" value="NAD(P)-binding Rossmann-like Domain"/>
    <property type="match status" value="1"/>
</dbReference>
<protein>
    <submittedName>
        <fullName evidence="3">SDR family NAD(P)-dependent oxidoreductase</fullName>
    </submittedName>
</protein>
<evidence type="ECO:0000313" key="4">
    <source>
        <dbReference type="Proteomes" id="UP000298433"/>
    </source>
</evidence>
<name>A0A4V3II30_9MICO</name>
<comment type="caution">
    <text evidence="3">The sequence shown here is derived from an EMBL/GenBank/DDBJ whole genome shotgun (WGS) entry which is preliminary data.</text>
</comment>
<dbReference type="SMART" id="SM00822">
    <property type="entry name" value="PKS_KR"/>
    <property type="match status" value="1"/>
</dbReference>
<dbReference type="InterPro" id="IPR002347">
    <property type="entry name" value="SDR_fam"/>
</dbReference>
<dbReference type="PRINTS" id="PR00081">
    <property type="entry name" value="GDHRDH"/>
</dbReference>
<dbReference type="PANTHER" id="PTHR43157">
    <property type="entry name" value="PHOSPHATIDYLINOSITOL-GLYCAN BIOSYNTHESIS CLASS F PROTEIN-RELATED"/>
    <property type="match status" value="1"/>
</dbReference>
<dbReference type="PANTHER" id="PTHR43157:SF31">
    <property type="entry name" value="PHOSPHATIDYLINOSITOL-GLYCAN BIOSYNTHESIS CLASS F PROTEIN"/>
    <property type="match status" value="1"/>
</dbReference>
<keyword evidence="4" id="KW-1185">Reference proteome</keyword>
<organism evidence="3 4">
    <name type="scientific">Cryobacterium cheniae</name>
    <dbReference type="NCBI Taxonomy" id="1259262"/>
    <lineage>
        <taxon>Bacteria</taxon>
        <taxon>Bacillati</taxon>
        <taxon>Actinomycetota</taxon>
        <taxon>Actinomycetes</taxon>
        <taxon>Micrococcales</taxon>
        <taxon>Microbacteriaceae</taxon>
        <taxon>Cryobacterium</taxon>
    </lineage>
</organism>
<sequence length="280" mass="30142">MTERTIVITGASDGIGAAAARALSQSGDRVVIVGRSPAKTAAIAAELGADFLVADFSRLDEVRNLAVELQERYPRIDVLANNAGGIMGERETTVDGCEKTFQVNHLAPFLLTTLLMDRLIASQARVINTSSAANLLFGKIDLGDLQAETKYSANKSYGDAKLANILFTRELHHRYSDQGLTTAAFHPGVVATSFSTGSTTLMRLIYQTPLKRLLLGAEQGADTLVWLATAKPGTDWASGEYYEKRRIQKANKQAYDAQLAAELWERSSALVAAHSAPLAS</sequence>
<evidence type="ECO:0000313" key="3">
    <source>
        <dbReference type="EMBL" id="TFC80398.1"/>
    </source>
</evidence>
<dbReference type="Proteomes" id="UP000298433">
    <property type="component" value="Unassembled WGS sequence"/>
</dbReference>
<dbReference type="OrthoDB" id="3237043at2"/>
<feature type="domain" description="Ketoreductase" evidence="2">
    <location>
        <begin position="4"/>
        <end position="193"/>
    </location>
</feature>
<keyword evidence="1" id="KW-0560">Oxidoreductase</keyword>
<evidence type="ECO:0000259" key="2">
    <source>
        <dbReference type="SMART" id="SM00822"/>
    </source>
</evidence>
<evidence type="ECO:0000256" key="1">
    <source>
        <dbReference type="ARBA" id="ARBA00023002"/>
    </source>
</evidence>
<dbReference type="InterPro" id="IPR057326">
    <property type="entry name" value="KR_dom"/>
</dbReference>